<dbReference type="PROSITE" id="PS51882">
    <property type="entry name" value="G_ALPHA"/>
    <property type="match status" value="1"/>
</dbReference>
<evidence type="ECO:0000256" key="2">
    <source>
        <dbReference type="ARBA" id="ARBA00022741"/>
    </source>
</evidence>
<evidence type="ECO:0000256" key="5">
    <source>
        <dbReference type="PIRSR" id="PIRSR601019-1"/>
    </source>
</evidence>
<dbReference type="Gene3D" id="3.40.50.300">
    <property type="entry name" value="P-loop containing nucleotide triphosphate hydrolases"/>
    <property type="match status" value="1"/>
</dbReference>
<dbReference type="Pfam" id="PF00503">
    <property type="entry name" value="G-alpha"/>
    <property type="match status" value="1"/>
</dbReference>
<name>A0A7S2XGL1_9EUKA</name>
<dbReference type="PANTHER" id="PTHR10218">
    <property type="entry name" value="GTP-BINDING PROTEIN ALPHA SUBUNIT"/>
    <property type="match status" value="1"/>
</dbReference>
<dbReference type="InterPro" id="IPR027417">
    <property type="entry name" value="P-loop_NTPase"/>
</dbReference>
<keyword evidence="4" id="KW-0807">Transducer</keyword>
<reference evidence="7" key="1">
    <citation type="submission" date="2021-01" db="EMBL/GenBank/DDBJ databases">
        <authorList>
            <person name="Corre E."/>
            <person name="Pelletier E."/>
            <person name="Niang G."/>
            <person name="Scheremetjew M."/>
            <person name="Finn R."/>
            <person name="Kale V."/>
            <person name="Holt S."/>
            <person name="Cochrane G."/>
            <person name="Meng A."/>
            <person name="Brown T."/>
            <person name="Cohen L."/>
        </authorList>
    </citation>
    <scope>NUCLEOTIDE SEQUENCE</scope>
    <source>
        <strain evidence="7">CCMP622</strain>
    </source>
</reference>
<evidence type="ECO:0000256" key="3">
    <source>
        <dbReference type="ARBA" id="ARBA00023134"/>
    </source>
</evidence>
<dbReference type="InterPro" id="IPR011025">
    <property type="entry name" value="GproteinA_insert"/>
</dbReference>
<dbReference type="Gene3D" id="1.10.400.10">
    <property type="entry name" value="GI Alpha 1, domain 2-like"/>
    <property type="match status" value="1"/>
</dbReference>
<dbReference type="FunFam" id="3.40.50.300:FF:000692">
    <property type="entry name" value="Guanine nucleotide-binding protein subunit alpha"/>
    <property type="match status" value="1"/>
</dbReference>
<feature type="binding site" evidence="6">
    <location>
        <position position="176"/>
    </location>
    <ligand>
        <name>Mg(2+)</name>
        <dbReference type="ChEBI" id="CHEBI:18420"/>
    </ligand>
</feature>
<dbReference type="GO" id="GO:0005834">
    <property type="term" value="C:heterotrimeric G-protein complex"/>
    <property type="evidence" value="ECO:0007669"/>
    <property type="project" value="TreeGrafter"/>
</dbReference>
<dbReference type="SMART" id="SM00275">
    <property type="entry name" value="G_alpha"/>
    <property type="match status" value="1"/>
</dbReference>
<dbReference type="PRINTS" id="PR00318">
    <property type="entry name" value="GPROTEINA"/>
</dbReference>
<keyword evidence="3 5" id="KW-0342">GTP-binding</keyword>
<sequence length="363" mass="41962">MGICAFCSDEKSETSRVTDSEMEKSTRNIFRLLVLGVSNSGKSTLCQHLTYLHGHGFGRAELQMYKHIIRSNVVEYMQQILMQRRNPDNKSFNVKPKLIEAAEYVMSSEVESNGYFGFTEEMYKELMKLWDDREIRETKVESMDDNATFFLNKLNILSLSGYCPSPEDVLHSRVRSAGFGRSTFSVKDGHFEMTDVGEETSDLRKWSLGYEMATSVLFIISLTSYSEISREARGKEEEQKTEENTNPRTDMERSIRLFKDICEESKLQHASIILFLNKLEIFKKRIKQIPLKNCRAFASFEGPEGDFKSAVEYIKKTIPSHVQVKRRIYVYLTCAIDEKNVRRIFENVSDTLQSEAQKQVPRA</sequence>
<dbReference type="GO" id="GO:0031683">
    <property type="term" value="F:G-protein beta/gamma-subunit complex binding"/>
    <property type="evidence" value="ECO:0007669"/>
    <property type="project" value="InterPro"/>
</dbReference>
<dbReference type="GO" id="GO:0003924">
    <property type="term" value="F:GTPase activity"/>
    <property type="evidence" value="ECO:0007669"/>
    <property type="project" value="InterPro"/>
</dbReference>
<dbReference type="GO" id="GO:0046872">
    <property type="term" value="F:metal ion binding"/>
    <property type="evidence" value="ECO:0007669"/>
    <property type="project" value="UniProtKB-KW"/>
</dbReference>
<evidence type="ECO:0000256" key="4">
    <source>
        <dbReference type="ARBA" id="ARBA00023224"/>
    </source>
</evidence>
<dbReference type="GO" id="GO:0001664">
    <property type="term" value="F:G protein-coupled receptor binding"/>
    <property type="evidence" value="ECO:0007669"/>
    <property type="project" value="TreeGrafter"/>
</dbReference>
<keyword evidence="1 6" id="KW-0479">Metal-binding</keyword>
<organism evidence="7">
    <name type="scientific">Lotharella oceanica</name>
    <dbReference type="NCBI Taxonomy" id="641309"/>
    <lineage>
        <taxon>Eukaryota</taxon>
        <taxon>Sar</taxon>
        <taxon>Rhizaria</taxon>
        <taxon>Cercozoa</taxon>
        <taxon>Chlorarachniophyceae</taxon>
        <taxon>Lotharella</taxon>
    </lineage>
</organism>
<dbReference type="GO" id="GO:0005737">
    <property type="term" value="C:cytoplasm"/>
    <property type="evidence" value="ECO:0007669"/>
    <property type="project" value="TreeGrafter"/>
</dbReference>
<protein>
    <submittedName>
        <fullName evidence="7">Uncharacterized protein</fullName>
    </submittedName>
</protein>
<evidence type="ECO:0000313" key="7">
    <source>
        <dbReference type="EMBL" id="CAD9777370.1"/>
    </source>
</evidence>
<dbReference type="SUPFAM" id="SSF52540">
    <property type="entry name" value="P-loop containing nucleoside triphosphate hydrolases"/>
    <property type="match status" value="1"/>
</dbReference>
<accession>A0A7S2XGL1</accession>
<dbReference type="SUPFAM" id="SSF47895">
    <property type="entry name" value="Transducin (alpha subunit), insertion domain"/>
    <property type="match status" value="1"/>
</dbReference>
<dbReference type="GO" id="GO:0007188">
    <property type="term" value="P:adenylate cyclase-modulating G protein-coupled receptor signaling pathway"/>
    <property type="evidence" value="ECO:0007669"/>
    <property type="project" value="TreeGrafter"/>
</dbReference>
<dbReference type="PANTHER" id="PTHR10218:SF302">
    <property type="entry name" value="GUANINE NUCLEOTIDE-BINDING PROTEIN ALPHA-5 SUBUNIT"/>
    <property type="match status" value="1"/>
</dbReference>
<evidence type="ECO:0000256" key="1">
    <source>
        <dbReference type="ARBA" id="ARBA00022723"/>
    </source>
</evidence>
<feature type="binding site" evidence="5">
    <location>
        <position position="335"/>
    </location>
    <ligand>
        <name>GTP</name>
        <dbReference type="ChEBI" id="CHEBI:37565"/>
    </ligand>
</feature>
<evidence type="ECO:0000256" key="6">
    <source>
        <dbReference type="PIRSR" id="PIRSR601019-2"/>
    </source>
</evidence>
<feature type="binding site" evidence="6">
    <location>
        <position position="43"/>
    </location>
    <ligand>
        <name>Mg(2+)</name>
        <dbReference type="ChEBI" id="CHEBI:18420"/>
    </ligand>
</feature>
<keyword evidence="6" id="KW-0460">Magnesium</keyword>
<proteinExistence type="predicted"/>
<keyword evidence="2 5" id="KW-0547">Nucleotide-binding</keyword>
<dbReference type="EMBL" id="HBHP01034763">
    <property type="protein sequence ID" value="CAD9777370.1"/>
    <property type="molecule type" value="Transcribed_RNA"/>
</dbReference>
<dbReference type="InterPro" id="IPR001019">
    <property type="entry name" value="Gprotein_alpha_su"/>
</dbReference>
<dbReference type="GO" id="GO:0005525">
    <property type="term" value="F:GTP binding"/>
    <property type="evidence" value="ECO:0007669"/>
    <property type="project" value="UniProtKB-KW"/>
</dbReference>
<dbReference type="AlphaFoldDB" id="A0A7S2XGL1"/>
<gene>
    <name evidence="7" type="ORF">LSP00402_LOCUS21386</name>
</gene>